<dbReference type="PIRSF" id="PIRSF037258">
    <property type="entry name" value="DUF965_bac"/>
    <property type="match status" value="1"/>
</dbReference>
<dbReference type="NCBIfam" id="NF003997">
    <property type="entry name" value="PRK05473.1"/>
    <property type="match status" value="1"/>
</dbReference>
<reference evidence="2 3" key="1">
    <citation type="journal article" date="2019" name="Nat. Microbiol.">
        <title>Mediterranean grassland soil C-N compound turnover is dependent on rainfall and depth, and is mediated by genomically divergent microorganisms.</title>
        <authorList>
            <person name="Diamond S."/>
            <person name="Andeer P.F."/>
            <person name="Li Z."/>
            <person name="Crits-Christoph A."/>
            <person name="Burstein D."/>
            <person name="Anantharaman K."/>
            <person name="Lane K.R."/>
            <person name="Thomas B.C."/>
            <person name="Pan C."/>
            <person name="Northen T.R."/>
            <person name="Banfield J.F."/>
        </authorList>
    </citation>
    <scope>NUCLEOTIDE SEQUENCE [LARGE SCALE GENOMIC DNA]</scope>
    <source>
        <strain evidence="2">NP_7</strain>
    </source>
</reference>
<protein>
    <submittedName>
        <fullName evidence="2">IreB family regulatory phosphoprotein</fullName>
    </submittedName>
</protein>
<dbReference type="Proteomes" id="UP000320048">
    <property type="component" value="Unassembled WGS sequence"/>
</dbReference>
<evidence type="ECO:0000313" key="3">
    <source>
        <dbReference type="Proteomes" id="UP000320048"/>
    </source>
</evidence>
<comment type="caution">
    <text evidence="2">The sequence shown here is derived from an EMBL/GenBank/DDBJ whole genome shotgun (WGS) entry which is preliminary data.</text>
</comment>
<name>A0A537J655_9BACT</name>
<organism evidence="2 3">
    <name type="scientific">Candidatus Segetimicrobium genomatis</name>
    <dbReference type="NCBI Taxonomy" id="2569760"/>
    <lineage>
        <taxon>Bacteria</taxon>
        <taxon>Bacillati</taxon>
        <taxon>Candidatus Sysuimicrobiota</taxon>
        <taxon>Candidatus Sysuimicrobiia</taxon>
        <taxon>Candidatus Sysuimicrobiales</taxon>
        <taxon>Candidatus Segetimicrobiaceae</taxon>
        <taxon>Candidatus Segetimicrobium</taxon>
    </lineage>
</organism>
<gene>
    <name evidence="2" type="ORF">E6H04_11385</name>
</gene>
<dbReference type="PANTHER" id="PTHR40067:SF1">
    <property type="entry name" value="UPF0297 PROTEIN YRZL"/>
    <property type="match status" value="1"/>
</dbReference>
<sequence length="92" mass="10645">MAEQEKTGVFQVGARQLRDVEEALRYVYDALRERGYNPVDQIVGYLVSGDPTYITSHKDARTLIRQIDRDRLLEELVQCYVRMRLGGTADPR</sequence>
<proteinExistence type="inferred from homology"/>
<accession>A0A537J655</accession>
<dbReference type="AlphaFoldDB" id="A0A537J655"/>
<evidence type="ECO:0000313" key="2">
    <source>
        <dbReference type="EMBL" id="TMI78997.1"/>
    </source>
</evidence>
<comment type="similarity">
    <text evidence="1">Belongs to the UPF0297 family.</text>
</comment>
<dbReference type="PANTHER" id="PTHR40067">
    <property type="entry name" value="UPF0297 PROTEIN YRZL"/>
    <property type="match status" value="1"/>
</dbReference>
<dbReference type="EMBL" id="VBAO01000323">
    <property type="protein sequence ID" value="TMI78997.1"/>
    <property type="molecule type" value="Genomic_DNA"/>
</dbReference>
<evidence type="ECO:0000256" key="1">
    <source>
        <dbReference type="ARBA" id="ARBA00010888"/>
    </source>
</evidence>
<dbReference type="HAMAP" id="MF_01507">
    <property type="entry name" value="UPF0297"/>
    <property type="match status" value="1"/>
</dbReference>
<dbReference type="InterPro" id="IPR009309">
    <property type="entry name" value="IreB"/>
</dbReference>
<dbReference type="Pfam" id="PF06135">
    <property type="entry name" value="IreB"/>
    <property type="match status" value="1"/>
</dbReference>